<evidence type="ECO:0000259" key="4">
    <source>
        <dbReference type="PROSITE" id="PS50853"/>
    </source>
</evidence>
<accession>A0A931GZ81</accession>
<dbReference type="InterPro" id="IPR003961">
    <property type="entry name" value="FN3_dom"/>
</dbReference>
<dbReference type="EMBL" id="JADWYR010000002">
    <property type="protein sequence ID" value="MBG9378089.1"/>
    <property type="molecule type" value="Genomic_DNA"/>
</dbReference>
<dbReference type="SUPFAM" id="SSF117281">
    <property type="entry name" value="Kelch motif"/>
    <property type="match status" value="1"/>
</dbReference>
<dbReference type="AlphaFoldDB" id="A0A931GZ81"/>
<keyword evidence="6" id="KW-1185">Reference proteome</keyword>
<comment type="caution">
    <text evidence="5">The sequence shown here is derived from an EMBL/GenBank/DDBJ whole genome shotgun (WGS) entry which is preliminary data.</text>
</comment>
<dbReference type="NCBIfam" id="TIGR04183">
    <property type="entry name" value="Por_Secre_tail"/>
    <property type="match status" value="1"/>
</dbReference>
<dbReference type="InterPro" id="IPR036116">
    <property type="entry name" value="FN3_sf"/>
</dbReference>
<dbReference type="Gene3D" id="2.120.10.80">
    <property type="entry name" value="Kelch-type beta propeller"/>
    <property type="match status" value="1"/>
</dbReference>
<dbReference type="Pfam" id="PF18962">
    <property type="entry name" value="Por_Secre_tail"/>
    <property type="match status" value="1"/>
</dbReference>
<protein>
    <submittedName>
        <fullName evidence="5">T9SS type A sorting domain-containing protein</fullName>
    </submittedName>
</protein>
<dbReference type="PANTHER" id="PTHR46344:SF27">
    <property type="entry name" value="KELCH REPEAT SUPERFAMILY PROTEIN"/>
    <property type="match status" value="1"/>
</dbReference>
<dbReference type="InterPro" id="IPR026444">
    <property type="entry name" value="Secre_tail"/>
</dbReference>
<organism evidence="5 6">
    <name type="scientific">Panacibacter microcysteis</name>
    <dbReference type="NCBI Taxonomy" id="2793269"/>
    <lineage>
        <taxon>Bacteria</taxon>
        <taxon>Pseudomonadati</taxon>
        <taxon>Bacteroidota</taxon>
        <taxon>Chitinophagia</taxon>
        <taxon>Chitinophagales</taxon>
        <taxon>Chitinophagaceae</taxon>
        <taxon>Panacibacter</taxon>
    </lineage>
</organism>
<evidence type="ECO:0000256" key="1">
    <source>
        <dbReference type="ARBA" id="ARBA00022441"/>
    </source>
</evidence>
<sequence length="497" mass="54481">MKKHLLVVAVLSLSTVTIFSQSGVWTQKEDMGGEGRYGACGAAIGNKGYIGVGIGNGFLKDFWEYDAIANTWTQKADFSGGLRAFSTAFSIGSKLYVGMGLSWVGTSTQEAKDFWEYDPLQNKWTQKASYPGLGCQGNIGFSIGGKGYVGTGHYSTKVARDFWEYNPLTDTWKRKADFGGTERFGAVGFSIGNKGYVGTGSGYTGNVKDFWEYDPAINKWSQKADFSGVARLNAVAFSIGEKGYVGTGGSGSGSAYKDFWQYDPGLNQWLQQVDFAGAGYDACVSFNIGNKGYVGTGVAEHNFAKDLWSYTPAESVCSIPSNLNASKITNTAARLSWTITDTNVTNTRIAYRASNDSVWIIKQRNYSKEGINIDGLLPNTTYQWKLRSLCRTDSLYSIWVKGIDFKTLPDISNTIFISPNPVTSNTLTLRIKNIRSTNLLLTISDLQGRTFNKQKIIAVNGSINMTIDVLSLPKGTYVLKISSNTLDIQQAKFYKLH</sequence>
<dbReference type="InterPro" id="IPR013783">
    <property type="entry name" value="Ig-like_fold"/>
</dbReference>
<evidence type="ECO:0000313" key="6">
    <source>
        <dbReference type="Proteomes" id="UP000628448"/>
    </source>
</evidence>
<dbReference type="PANTHER" id="PTHR46344">
    <property type="entry name" value="OS02G0202900 PROTEIN"/>
    <property type="match status" value="1"/>
</dbReference>
<keyword evidence="2" id="KW-0677">Repeat</keyword>
<gene>
    <name evidence="5" type="ORF">I5907_17765</name>
</gene>
<dbReference type="SMART" id="SM00060">
    <property type="entry name" value="FN3"/>
    <property type="match status" value="1"/>
</dbReference>
<dbReference type="Gene3D" id="2.60.40.10">
    <property type="entry name" value="Immunoglobulins"/>
    <property type="match status" value="1"/>
</dbReference>
<proteinExistence type="predicted"/>
<keyword evidence="3" id="KW-0732">Signal</keyword>
<dbReference type="PROSITE" id="PS50853">
    <property type="entry name" value="FN3"/>
    <property type="match status" value="1"/>
</dbReference>
<reference evidence="5" key="1">
    <citation type="submission" date="2020-11" db="EMBL/GenBank/DDBJ databases">
        <title>Bacterial whole genome sequence for Panacibacter sp. DH6.</title>
        <authorList>
            <person name="Le V."/>
            <person name="Ko S."/>
            <person name="Ahn C.-Y."/>
            <person name="Oh H.-M."/>
        </authorList>
    </citation>
    <scope>NUCLEOTIDE SEQUENCE</scope>
    <source>
        <strain evidence="5">DH6</strain>
    </source>
</reference>
<evidence type="ECO:0000313" key="5">
    <source>
        <dbReference type="EMBL" id="MBG9378089.1"/>
    </source>
</evidence>
<dbReference type="RefSeq" id="WP_196992147.1">
    <property type="nucleotide sequence ID" value="NZ_JADWYR010000002.1"/>
</dbReference>
<keyword evidence="1" id="KW-0880">Kelch repeat</keyword>
<feature type="signal peptide" evidence="3">
    <location>
        <begin position="1"/>
        <end position="20"/>
    </location>
</feature>
<name>A0A931GZ81_9BACT</name>
<dbReference type="Proteomes" id="UP000628448">
    <property type="component" value="Unassembled WGS sequence"/>
</dbReference>
<feature type="domain" description="Fibronectin type-III" evidence="4">
    <location>
        <begin position="319"/>
        <end position="410"/>
    </location>
</feature>
<dbReference type="Pfam" id="PF00041">
    <property type="entry name" value="fn3"/>
    <property type="match status" value="1"/>
</dbReference>
<dbReference type="InterPro" id="IPR015915">
    <property type="entry name" value="Kelch-typ_b-propeller"/>
</dbReference>
<dbReference type="CDD" id="cd00063">
    <property type="entry name" value="FN3"/>
    <property type="match status" value="1"/>
</dbReference>
<feature type="chain" id="PRO_5037253626" evidence="3">
    <location>
        <begin position="21"/>
        <end position="497"/>
    </location>
</feature>
<evidence type="ECO:0000256" key="3">
    <source>
        <dbReference type="SAM" id="SignalP"/>
    </source>
</evidence>
<evidence type="ECO:0000256" key="2">
    <source>
        <dbReference type="ARBA" id="ARBA00022737"/>
    </source>
</evidence>
<dbReference type="SUPFAM" id="SSF49265">
    <property type="entry name" value="Fibronectin type III"/>
    <property type="match status" value="1"/>
</dbReference>